<evidence type="ECO:0000256" key="2">
    <source>
        <dbReference type="SAM" id="MobiDB-lite"/>
    </source>
</evidence>
<dbReference type="RefSeq" id="XP_004776894.1">
    <property type="nucleotide sequence ID" value="XM_004776837.3"/>
</dbReference>
<reference evidence="5" key="1">
    <citation type="submission" date="2023-09" db="UniProtKB">
        <authorList>
            <consortium name="RefSeq"/>
        </authorList>
    </citation>
    <scope>IDENTIFICATION</scope>
    <source>
        <tissue evidence="4 5">Brain</tissue>
    </source>
</reference>
<dbReference type="GO" id="GO:0007098">
    <property type="term" value="P:centrosome cycle"/>
    <property type="evidence" value="ECO:0007669"/>
    <property type="project" value="TreeGrafter"/>
</dbReference>
<feature type="region of interest" description="Disordered" evidence="2">
    <location>
        <begin position="158"/>
        <end position="272"/>
    </location>
</feature>
<feature type="coiled-coil region" evidence="1">
    <location>
        <begin position="278"/>
        <end position="308"/>
    </location>
</feature>
<organism evidence="5">
    <name type="scientific">Mustela putorius furo</name>
    <name type="common">European domestic ferret</name>
    <name type="synonym">Mustela furo</name>
    <dbReference type="NCBI Taxonomy" id="9669"/>
    <lineage>
        <taxon>Eukaryota</taxon>
        <taxon>Metazoa</taxon>
        <taxon>Chordata</taxon>
        <taxon>Craniata</taxon>
        <taxon>Vertebrata</taxon>
        <taxon>Euteleostomi</taxon>
        <taxon>Mammalia</taxon>
        <taxon>Eutheria</taxon>
        <taxon>Laurasiatheria</taxon>
        <taxon>Carnivora</taxon>
        <taxon>Caniformia</taxon>
        <taxon>Musteloidea</taxon>
        <taxon>Mustelidae</taxon>
        <taxon>Mustelinae</taxon>
        <taxon>Mustela</taxon>
    </lineage>
</organism>
<dbReference type="InterPro" id="IPR052593">
    <property type="entry name" value="MT-associated_AKAP9-binding"/>
</dbReference>
<evidence type="ECO:0000313" key="4">
    <source>
        <dbReference type="RefSeq" id="XP_004776894.1"/>
    </source>
</evidence>
<dbReference type="Proteomes" id="UP000000715">
    <property type="component" value="Unplaced"/>
</dbReference>
<feature type="region of interest" description="Disordered" evidence="2">
    <location>
        <begin position="1"/>
        <end position="42"/>
    </location>
</feature>
<dbReference type="GO" id="GO:0005794">
    <property type="term" value="C:Golgi apparatus"/>
    <property type="evidence" value="ECO:0007669"/>
    <property type="project" value="TreeGrafter"/>
</dbReference>
<dbReference type="GO" id="GO:0005813">
    <property type="term" value="C:centrosome"/>
    <property type="evidence" value="ECO:0007669"/>
    <property type="project" value="TreeGrafter"/>
</dbReference>
<dbReference type="PANTHER" id="PTHR46501:SF2">
    <property type="entry name" value="MYOMEGALIN"/>
    <property type="match status" value="1"/>
</dbReference>
<feature type="compositionally biased region" description="Polar residues" evidence="2">
    <location>
        <begin position="158"/>
        <end position="172"/>
    </location>
</feature>
<feature type="compositionally biased region" description="Polar residues" evidence="2">
    <location>
        <begin position="23"/>
        <end position="38"/>
    </location>
</feature>
<protein>
    <submittedName>
        <fullName evidence="4 5">Myomegalin isoform X1</fullName>
    </submittedName>
</protein>
<dbReference type="GO" id="GO:0060090">
    <property type="term" value="F:molecular adaptor activity"/>
    <property type="evidence" value="ECO:0007669"/>
    <property type="project" value="TreeGrafter"/>
</dbReference>
<dbReference type="RefSeq" id="XP_004776895.1">
    <property type="nucleotide sequence ID" value="XM_004776838.3"/>
</dbReference>
<feature type="compositionally biased region" description="Polar residues" evidence="2">
    <location>
        <begin position="256"/>
        <end position="272"/>
    </location>
</feature>
<keyword evidence="1" id="KW-0175">Coiled coil</keyword>
<sequence>MLQLKAGMQRPLEKGPSERRVDGQQTQPEEAGSSSVSHSGKYRSLIQDQARELTHLRQKMRMGRAFSSLLIQHVKNTVKTFEELLSSNKVDPYMERHFREQLTKGSLLAESLASKFSTDDCTSEKNQARQMLRTLSILRDKHMKGKVTEVLRTMQEAQPQTLPQLHSSNRGQSAAHPSSSSTSLLHEEPEACPSVDVTDVSRATPADSPSLLSNHPDARYAQPSYPPSGATQLSRMPDPGHRGSGGPQDEMRPQKMNASGHLSSFSSLYRPNSKPSGADLLEKNLVEIQNLRQRLEESICFNDRLQERLEHVLSSADQGKNNQGVTSCELDPCLVLSPSLSHFQLNAQHSLLQVSPWQPLILTIRVTLPALPRMSCDMMSGWPRRMFSRTFPALFNSILGCELGGIDIDL</sequence>
<evidence type="ECO:0000313" key="3">
    <source>
        <dbReference type="Proteomes" id="UP000000715"/>
    </source>
</evidence>
<dbReference type="GO" id="GO:0090063">
    <property type="term" value="P:positive regulation of microtubule nucleation"/>
    <property type="evidence" value="ECO:0007669"/>
    <property type="project" value="TreeGrafter"/>
</dbReference>
<accession>A0A8U0NDM0</accession>
<name>A0A8U0NDM0_MUSPF</name>
<evidence type="ECO:0000313" key="6">
    <source>
        <dbReference type="RefSeq" id="XP_004776896.1"/>
    </source>
</evidence>
<evidence type="ECO:0000313" key="5">
    <source>
        <dbReference type="RefSeq" id="XP_004776895.1"/>
    </source>
</evidence>
<keyword evidence="3" id="KW-1185">Reference proteome</keyword>
<dbReference type="KEGG" id="mpuf:101673175"/>
<evidence type="ECO:0000256" key="1">
    <source>
        <dbReference type="SAM" id="Coils"/>
    </source>
</evidence>
<dbReference type="GeneID" id="101673175"/>
<feature type="compositionally biased region" description="Basic and acidic residues" evidence="2">
    <location>
        <begin position="11"/>
        <end position="22"/>
    </location>
</feature>
<dbReference type="GO" id="GO:1903358">
    <property type="term" value="P:regulation of Golgi organization"/>
    <property type="evidence" value="ECO:0007669"/>
    <property type="project" value="TreeGrafter"/>
</dbReference>
<feature type="compositionally biased region" description="Low complexity" evidence="2">
    <location>
        <begin position="173"/>
        <end position="184"/>
    </location>
</feature>
<dbReference type="PANTHER" id="PTHR46501">
    <property type="entry name" value="MYOMEGALIN"/>
    <property type="match status" value="1"/>
</dbReference>
<proteinExistence type="predicted"/>
<dbReference type="AlphaFoldDB" id="A0A8U0NDM0"/>
<gene>
    <name evidence="4 5 6" type="primary">LOC101673175</name>
</gene>
<dbReference type="RefSeq" id="XP_004776896.1">
    <property type="nucleotide sequence ID" value="XM_004776839.3"/>
</dbReference>
<dbReference type="OrthoDB" id="9666163at2759"/>